<evidence type="ECO:0000313" key="4">
    <source>
        <dbReference type="EMBL" id="SHI19713.1"/>
    </source>
</evidence>
<feature type="region of interest" description="Disordered" evidence="2">
    <location>
        <begin position="70"/>
        <end position="141"/>
    </location>
</feature>
<evidence type="ECO:0000259" key="3">
    <source>
        <dbReference type="PROSITE" id="PS50126"/>
    </source>
</evidence>
<dbReference type="CDD" id="cd05692">
    <property type="entry name" value="S1_RPS1_repeat_hs4"/>
    <property type="match status" value="1"/>
</dbReference>
<reference evidence="4 5" key="1">
    <citation type="submission" date="2016-11" db="EMBL/GenBank/DDBJ databases">
        <authorList>
            <person name="Jaros S."/>
            <person name="Januszkiewicz K."/>
            <person name="Wedrychowicz H."/>
        </authorList>
    </citation>
    <scope>NUCLEOTIDE SEQUENCE [LARGE SCALE GENOMIC DNA]</scope>
    <source>
        <strain evidence="4 5">DSM 10068</strain>
    </source>
</reference>
<evidence type="ECO:0000256" key="1">
    <source>
        <dbReference type="ARBA" id="ARBA00025604"/>
    </source>
</evidence>
<proteinExistence type="predicted"/>
<evidence type="ECO:0000256" key="2">
    <source>
        <dbReference type="SAM" id="MobiDB-lite"/>
    </source>
</evidence>
<dbReference type="Gene3D" id="2.40.50.140">
    <property type="entry name" value="Nucleic acid-binding proteins"/>
    <property type="match status" value="1"/>
</dbReference>
<dbReference type="GO" id="GO:0003729">
    <property type="term" value="F:mRNA binding"/>
    <property type="evidence" value="ECO:0007669"/>
    <property type="project" value="TreeGrafter"/>
</dbReference>
<dbReference type="SUPFAM" id="SSF50249">
    <property type="entry name" value="Nucleic acid-binding proteins"/>
    <property type="match status" value="1"/>
</dbReference>
<gene>
    <name evidence="4" type="ORF">SAMN02745823_03265</name>
</gene>
<dbReference type="Pfam" id="PF00575">
    <property type="entry name" value="S1"/>
    <property type="match status" value="1"/>
</dbReference>
<dbReference type="InterPro" id="IPR050437">
    <property type="entry name" value="Ribos_protein_bS1-like"/>
</dbReference>
<comment type="function">
    <text evidence="1">Binds mRNA; thus facilitating recognition of the initiation point. It is needed to translate mRNA with a short Shine-Dalgarno (SD) purine-rich sequence.</text>
</comment>
<dbReference type="Proteomes" id="UP000183995">
    <property type="component" value="Unassembled WGS sequence"/>
</dbReference>
<name>A0A1M5Z753_9FIRM</name>
<feature type="compositionally biased region" description="Basic and acidic residues" evidence="2">
    <location>
        <begin position="108"/>
        <end position="121"/>
    </location>
</feature>
<keyword evidence="5" id="KW-1185">Reference proteome</keyword>
<dbReference type="RefSeq" id="WP_341444232.1">
    <property type="nucleotide sequence ID" value="NZ_FQXV01000014.1"/>
</dbReference>
<dbReference type="InterPro" id="IPR003029">
    <property type="entry name" value="S1_domain"/>
</dbReference>
<dbReference type="STRING" id="1123282.SAMN02745823_03265"/>
<dbReference type="GO" id="GO:0003735">
    <property type="term" value="F:structural constituent of ribosome"/>
    <property type="evidence" value="ECO:0007669"/>
    <property type="project" value="TreeGrafter"/>
</dbReference>
<evidence type="ECO:0000313" key="5">
    <source>
        <dbReference type="Proteomes" id="UP000183995"/>
    </source>
</evidence>
<dbReference type="PANTHER" id="PTHR10724">
    <property type="entry name" value="30S RIBOSOMAL PROTEIN S1"/>
    <property type="match status" value="1"/>
</dbReference>
<feature type="domain" description="S1 motif" evidence="3">
    <location>
        <begin position="2"/>
        <end position="70"/>
    </location>
</feature>
<accession>A0A1M5Z753</accession>
<organism evidence="4 5">
    <name type="scientific">Sporobacter termitidis DSM 10068</name>
    <dbReference type="NCBI Taxonomy" id="1123282"/>
    <lineage>
        <taxon>Bacteria</taxon>
        <taxon>Bacillati</taxon>
        <taxon>Bacillota</taxon>
        <taxon>Clostridia</taxon>
        <taxon>Eubacteriales</taxon>
        <taxon>Oscillospiraceae</taxon>
        <taxon>Sporobacter</taxon>
    </lineage>
</organism>
<dbReference type="SMART" id="SM00316">
    <property type="entry name" value="S1"/>
    <property type="match status" value="1"/>
</dbReference>
<dbReference type="InterPro" id="IPR012340">
    <property type="entry name" value="NA-bd_OB-fold"/>
</dbReference>
<dbReference type="GO" id="GO:0006412">
    <property type="term" value="P:translation"/>
    <property type="evidence" value="ECO:0007669"/>
    <property type="project" value="TreeGrafter"/>
</dbReference>
<protein>
    <submittedName>
        <fullName evidence="4">S1 RNA binding domain protein</fullName>
    </submittedName>
</protein>
<dbReference type="AlphaFoldDB" id="A0A1M5Z753"/>
<dbReference type="EMBL" id="FQXV01000014">
    <property type="protein sequence ID" value="SHI19713.1"/>
    <property type="molecule type" value="Genomic_DNA"/>
</dbReference>
<sequence>MGSIVTGKVTGITKFGAFVTLAPGKSGLVHISEIANSYVNDIREHLTEGQEVTVKVIGLDDNGRINLSIKAALPPAPKPDIPRRPKMPPIRQPGDRPYSPQQASEPSFEDKLKRFMQDSDSKISGIKQYADKKNPRRRGGR</sequence>
<dbReference type="PROSITE" id="PS50126">
    <property type="entry name" value="S1"/>
    <property type="match status" value="1"/>
</dbReference>
<dbReference type="FunFam" id="2.40.50.140:FF:000103">
    <property type="entry name" value="protein RRP5 homolog"/>
    <property type="match status" value="1"/>
</dbReference>